<feature type="transmembrane region" description="Helical" evidence="9">
    <location>
        <begin position="192"/>
        <end position="213"/>
    </location>
</feature>
<protein>
    <submittedName>
        <fullName evidence="10">Iron ABC transporter permease</fullName>
    </submittedName>
</protein>
<dbReference type="PANTHER" id="PTHR30472">
    <property type="entry name" value="FERRIC ENTEROBACTIN TRANSPORT SYSTEM PERMEASE PROTEIN"/>
    <property type="match status" value="1"/>
</dbReference>
<feature type="compositionally biased region" description="Pro residues" evidence="8">
    <location>
        <begin position="1"/>
        <end position="17"/>
    </location>
</feature>
<evidence type="ECO:0000256" key="9">
    <source>
        <dbReference type="SAM" id="Phobius"/>
    </source>
</evidence>
<dbReference type="CDD" id="cd06550">
    <property type="entry name" value="TM_ABC_iron-siderophores_like"/>
    <property type="match status" value="1"/>
</dbReference>
<name>A0A365HCW0_9ACTN</name>
<dbReference type="Pfam" id="PF01032">
    <property type="entry name" value="FecCD"/>
    <property type="match status" value="1"/>
</dbReference>
<comment type="subcellular location">
    <subcellularLocation>
        <location evidence="1">Cell membrane</location>
        <topology evidence="1">Multi-pass membrane protein</topology>
    </subcellularLocation>
</comment>
<evidence type="ECO:0000256" key="2">
    <source>
        <dbReference type="ARBA" id="ARBA00007935"/>
    </source>
</evidence>
<keyword evidence="7 9" id="KW-0472">Membrane</keyword>
<keyword evidence="3" id="KW-0813">Transport</keyword>
<keyword evidence="5 9" id="KW-0812">Transmembrane</keyword>
<organism evidence="10 11">
    <name type="scientific">Actinomadura craniellae</name>
    <dbReference type="NCBI Taxonomy" id="2231787"/>
    <lineage>
        <taxon>Bacteria</taxon>
        <taxon>Bacillati</taxon>
        <taxon>Actinomycetota</taxon>
        <taxon>Actinomycetes</taxon>
        <taxon>Streptosporangiales</taxon>
        <taxon>Thermomonosporaceae</taxon>
        <taxon>Actinomadura</taxon>
    </lineage>
</organism>
<dbReference type="Proteomes" id="UP000251891">
    <property type="component" value="Unassembled WGS sequence"/>
</dbReference>
<evidence type="ECO:0000256" key="1">
    <source>
        <dbReference type="ARBA" id="ARBA00004651"/>
    </source>
</evidence>
<evidence type="ECO:0000256" key="5">
    <source>
        <dbReference type="ARBA" id="ARBA00022692"/>
    </source>
</evidence>
<keyword evidence="11" id="KW-1185">Reference proteome</keyword>
<dbReference type="OrthoDB" id="9782305at2"/>
<evidence type="ECO:0000313" key="10">
    <source>
        <dbReference type="EMBL" id="RAY16746.1"/>
    </source>
</evidence>
<evidence type="ECO:0000256" key="6">
    <source>
        <dbReference type="ARBA" id="ARBA00022989"/>
    </source>
</evidence>
<accession>A0A365HCW0</accession>
<dbReference type="SUPFAM" id="SSF81345">
    <property type="entry name" value="ABC transporter involved in vitamin B12 uptake, BtuC"/>
    <property type="match status" value="1"/>
</dbReference>
<feature type="transmembrane region" description="Helical" evidence="9">
    <location>
        <begin position="280"/>
        <end position="302"/>
    </location>
</feature>
<feature type="region of interest" description="Disordered" evidence="8">
    <location>
        <begin position="1"/>
        <end position="39"/>
    </location>
</feature>
<feature type="transmembrane region" description="Helical" evidence="9">
    <location>
        <begin position="237"/>
        <end position="259"/>
    </location>
</feature>
<dbReference type="InterPro" id="IPR037294">
    <property type="entry name" value="ABC_BtuC-like"/>
</dbReference>
<feature type="transmembrane region" description="Helical" evidence="9">
    <location>
        <begin position="161"/>
        <end position="180"/>
    </location>
</feature>
<evidence type="ECO:0000256" key="8">
    <source>
        <dbReference type="SAM" id="MobiDB-lite"/>
    </source>
</evidence>
<dbReference type="AlphaFoldDB" id="A0A365HCW0"/>
<dbReference type="PANTHER" id="PTHR30472:SF1">
    <property type="entry name" value="FE(3+) DICITRATE TRANSPORT SYSTEM PERMEASE PROTEIN FECC-RELATED"/>
    <property type="match status" value="1"/>
</dbReference>
<comment type="similarity">
    <text evidence="2">Belongs to the binding-protein-dependent transport system permease family. FecCD subfamily.</text>
</comment>
<dbReference type="EMBL" id="QLYX01000001">
    <property type="protein sequence ID" value="RAY16746.1"/>
    <property type="molecule type" value="Genomic_DNA"/>
</dbReference>
<sequence>MSGPGAPPRPWSPPRPLPARKAVPPTSTHQPPVQPALPDAVPAPSLYRRRAVGLLVILAALGIAGLLSIAFGANPLSLPTVWGALWERDGSEASNIVWTVRLPRTLLGVLVGAAFGVAGALIQALTRNPLADPGILGVNDGARFAVTVGVGFFGLTSINGYIWFAFLGAAAATVLVFLIGSAGRGSVSPETLVLAGVALGAVLSGLSRFLTLINEETFRAMNLWGLGSIAGTGPDEILAVLPFILLGLLIAILLAGSLNSIALGDDLAASLGTKVGRTRVLGVVAVTLLAGGATALTGGIAFVGLMVPHVARWFTGPDQRWIILYSALAAPALVLGADVVGRVIARPGEIEVGIVTAVIGAPVLIALVRRRIASGL</sequence>
<reference evidence="10 11" key="1">
    <citation type="submission" date="2018-06" db="EMBL/GenBank/DDBJ databases">
        <title>Actinomadura craniellae sp. nov. isolated from marine sponge Craniella sp.</title>
        <authorList>
            <person name="Li L."/>
            <person name="Xu Q.H."/>
            <person name="Lin H.W."/>
            <person name="Lu Y.H."/>
        </authorList>
    </citation>
    <scope>NUCLEOTIDE SEQUENCE [LARGE SCALE GENOMIC DNA]</scope>
    <source>
        <strain evidence="10 11">LHW63021</strain>
    </source>
</reference>
<proteinExistence type="inferred from homology"/>
<keyword evidence="4" id="KW-1003">Cell membrane</keyword>
<evidence type="ECO:0000256" key="7">
    <source>
        <dbReference type="ARBA" id="ARBA00023136"/>
    </source>
</evidence>
<feature type="transmembrane region" description="Helical" evidence="9">
    <location>
        <begin position="322"/>
        <end position="340"/>
    </location>
</feature>
<comment type="caution">
    <text evidence="10">The sequence shown here is derived from an EMBL/GenBank/DDBJ whole genome shotgun (WGS) entry which is preliminary data.</text>
</comment>
<feature type="transmembrane region" description="Helical" evidence="9">
    <location>
        <begin position="352"/>
        <end position="372"/>
    </location>
</feature>
<dbReference type="InterPro" id="IPR000522">
    <property type="entry name" value="ABC_transptr_permease_BtuC"/>
</dbReference>
<evidence type="ECO:0000256" key="4">
    <source>
        <dbReference type="ARBA" id="ARBA00022475"/>
    </source>
</evidence>
<evidence type="ECO:0000256" key="3">
    <source>
        <dbReference type="ARBA" id="ARBA00022448"/>
    </source>
</evidence>
<evidence type="ECO:0000313" key="11">
    <source>
        <dbReference type="Proteomes" id="UP000251891"/>
    </source>
</evidence>
<dbReference type="FunFam" id="1.10.3470.10:FF:000001">
    <property type="entry name" value="Vitamin B12 ABC transporter permease BtuC"/>
    <property type="match status" value="1"/>
</dbReference>
<gene>
    <name evidence="10" type="ORF">DPM19_00820</name>
</gene>
<dbReference type="Gene3D" id="1.10.3470.10">
    <property type="entry name" value="ABC transporter involved in vitamin B12 uptake, BtuC"/>
    <property type="match status" value="1"/>
</dbReference>
<dbReference type="GO" id="GO:0005886">
    <property type="term" value="C:plasma membrane"/>
    <property type="evidence" value="ECO:0007669"/>
    <property type="project" value="UniProtKB-SubCell"/>
</dbReference>
<dbReference type="GO" id="GO:0033214">
    <property type="term" value="P:siderophore-iron import into cell"/>
    <property type="evidence" value="ECO:0007669"/>
    <property type="project" value="TreeGrafter"/>
</dbReference>
<feature type="transmembrane region" description="Helical" evidence="9">
    <location>
        <begin position="105"/>
        <end position="122"/>
    </location>
</feature>
<feature type="transmembrane region" description="Helical" evidence="9">
    <location>
        <begin position="52"/>
        <end position="73"/>
    </location>
</feature>
<dbReference type="GO" id="GO:0022857">
    <property type="term" value="F:transmembrane transporter activity"/>
    <property type="evidence" value="ECO:0007669"/>
    <property type="project" value="InterPro"/>
</dbReference>
<keyword evidence="6 9" id="KW-1133">Transmembrane helix</keyword>